<dbReference type="Pfam" id="PF13304">
    <property type="entry name" value="AAA_21"/>
    <property type="match status" value="1"/>
</dbReference>
<dbReference type="EMBL" id="BK014743">
    <property type="protein sequence ID" value="DAD73684.1"/>
    <property type="molecule type" value="Genomic_DNA"/>
</dbReference>
<sequence length="555" mass="62147">MKPKFVLNKVIFESNSWRKLSGLEIPIFSRLTVIAGHNGIGKSSILGFIANASGLLAREIGGRKSYFGKDFISKFEEQFRLAPADVTAGGKGNGHILLTYKVEGGEVVKGCNIGKTKIGKTEALRYRVVPRTRGNEDFAAQMGVKPDGKIPMPTIFVSATRTWPIGESQKVEVVNSTVDPEDAEFIRKFHNKIIPGELAEGTANELDVSLSEGRVLRTQHPNYQYDTSTISLGQGALAHIATALASFRWLKRQLKQDYPGGILVVDEIEAGLHPRAQIKLAEILLSEAKSLDLQIVVTTHSSVFLEQIYNVSRSTEAIDGIVYLMDTQTPRVSDLTLQEMQDEMLLSKSAFARKRKKELFVYTEDSEAVFFLKQIVKLGNVDEKSLRVTVKKVPLKMGCGELIKLARNKLATHFSKYSVFVLDGDQNTKDFEGLDNCIKLPTEAGLLKSPEQEIEYFLSKALKNLNGKEHKALLKRNVSWNYVQNEIDKLHEKLKKIGEEEKKRRDAYKKWFSSISANKRADILSAWIEVHSQEVKGFADKYLKVLSAVKKRLGD</sequence>
<dbReference type="PANTHER" id="PTHR43581">
    <property type="entry name" value="ATP/GTP PHOSPHATASE"/>
    <property type="match status" value="1"/>
</dbReference>
<dbReference type="InterPro" id="IPR003959">
    <property type="entry name" value="ATPase_AAA_core"/>
</dbReference>
<evidence type="ECO:0000259" key="1">
    <source>
        <dbReference type="Pfam" id="PF13304"/>
    </source>
</evidence>
<dbReference type="SUPFAM" id="SSF52540">
    <property type="entry name" value="P-loop containing nucleoside triphosphate hydrolases"/>
    <property type="match status" value="1"/>
</dbReference>
<accession>A0A8S5LUJ6</accession>
<dbReference type="InterPro" id="IPR027417">
    <property type="entry name" value="P-loop_NTPase"/>
</dbReference>
<reference evidence="2" key="1">
    <citation type="journal article" date="2021" name="Proc. Natl. Acad. Sci. U.S.A.">
        <title>A Catalog of Tens of Thousands of Viruses from Human Metagenomes Reveals Hidden Associations with Chronic Diseases.</title>
        <authorList>
            <person name="Tisza M.J."/>
            <person name="Buck C.B."/>
        </authorList>
    </citation>
    <scope>NUCLEOTIDE SEQUENCE</scope>
    <source>
        <strain evidence="2">Ctrub15</strain>
    </source>
</reference>
<proteinExistence type="predicted"/>
<dbReference type="GO" id="GO:0005524">
    <property type="term" value="F:ATP binding"/>
    <property type="evidence" value="ECO:0007669"/>
    <property type="project" value="InterPro"/>
</dbReference>
<evidence type="ECO:0000313" key="2">
    <source>
        <dbReference type="EMBL" id="DAD73684.1"/>
    </source>
</evidence>
<protein>
    <submittedName>
        <fullName evidence="2">AAA domain protein</fullName>
    </submittedName>
</protein>
<dbReference type="PANTHER" id="PTHR43581:SF4">
    <property type="entry name" value="ATP_GTP PHOSPHATASE"/>
    <property type="match status" value="1"/>
</dbReference>
<dbReference type="Gene3D" id="3.40.50.300">
    <property type="entry name" value="P-loop containing nucleotide triphosphate hydrolases"/>
    <property type="match status" value="2"/>
</dbReference>
<name>A0A8S5LUJ6_9CAUD</name>
<dbReference type="InterPro" id="IPR051396">
    <property type="entry name" value="Bact_Antivir_Def_Nuclease"/>
</dbReference>
<feature type="domain" description="ATPase AAA-type core" evidence="1">
    <location>
        <begin position="231"/>
        <end position="305"/>
    </location>
</feature>
<dbReference type="GO" id="GO:0016887">
    <property type="term" value="F:ATP hydrolysis activity"/>
    <property type="evidence" value="ECO:0007669"/>
    <property type="project" value="InterPro"/>
</dbReference>
<organism evidence="2">
    <name type="scientific">Podoviridae sp. ctrub15</name>
    <dbReference type="NCBI Taxonomy" id="2826581"/>
    <lineage>
        <taxon>Viruses</taxon>
        <taxon>Duplodnaviria</taxon>
        <taxon>Heunggongvirae</taxon>
        <taxon>Uroviricota</taxon>
        <taxon>Caudoviricetes</taxon>
    </lineage>
</organism>